<dbReference type="GO" id="GO:0008270">
    <property type="term" value="F:zinc ion binding"/>
    <property type="evidence" value="ECO:0007669"/>
    <property type="project" value="UniProtKB-KW"/>
</dbReference>
<dbReference type="HOGENOM" id="CLU_043741_3_0_1"/>
<dbReference type="PROSITE" id="PS50158">
    <property type="entry name" value="ZF_CCHC"/>
    <property type="match status" value="1"/>
</dbReference>
<keyword evidence="1" id="KW-0479">Metal-binding</keyword>
<evidence type="ECO:0000256" key="1">
    <source>
        <dbReference type="PROSITE-ProRule" id="PRU00047"/>
    </source>
</evidence>
<evidence type="ECO:0000259" key="3">
    <source>
        <dbReference type="PROSITE" id="PS50158"/>
    </source>
</evidence>
<dbReference type="Proteomes" id="UP000011115">
    <property type="component" value="Unassembled WGS sequence"/>
</dbReference>
<feature type="compositionally biased region" description="Basic and acidic residues" evidence="2">
    <location>
        <begin position="1"/>
        <end position="12"/>
    </location>
</feature>
<feature type="compositionally biased region" description="Basic and acidic residues" evidence="2">
    <location>
        <begin position="110"/>
        <end position="127"/>
    </location>
</feature>
<dbReference type="Gramene" id="PGSC0003DMT400089188">
    <property type="protein sequence ID" value="PGSC0003DMT400089188"/>
    <property type="gene ID" value="PGSC0003DMG400038759"/>
</dbReference>
<proteinExistence type="predicted"/>
<sequence length="127" mass="14408">MNREVKRARTDDETFPNAKSDGKGRPKSRQRYFGQDSSNTPRFDQEKDSGSPFPKPICTKCGRNYHGKCLAGMDDCYECGKDGHKMRDCSILKAMGREDKKVASSGPDESAQKKNEFYALQTREDQE</sequence>
<organism evidence="4 5">
    <name type="scientific">Solanum tuberosum</name>
    <name type="common">Potato</name>
    <dbReference type="NCBI Taxonomy" id="4113"/>
    <lineage>
        <taxon>Eukaryota</taxon>
        <taxon>Viridiplantae</taxon>
        <taxon>Streptophyta</taxon>
        <taxon>Embryophyta</taxon>
        <taxon>Tracheophyta</taxon>
        <taxon>Spermatophyta</taxon>
        <taxon>Magnoliopsida</taxon>
        <taxon>eudicotyledons</taxon>
        <taxon>Gunneridae</taxon>
        <taxon>Pentapetalae</taxon>
        <taxon>asterids</taxon>
        <taxon>lamiids</taxon>
        <taxon>Solanales</taxon>
        <taxon>Solanaceae</taxon>
        <taxon>Solanoideae</taxon>
        <taxon>Solaneae</taxon>
        <taxon>Solanum</taxon>
    </lineage>
</organism>
<name>M1DHM3_SOLTU</name>
<feature type="domain" description="CCHC-type" evidence="3">
    <location>
        <begin position="76"/>
        <end position="89"/>
    </location>
</feature>
<dbReference type="InterPro" id="IPR036875">
    <property type="entry name" value="Znf_CCHC_sf"/>
</dbReference>
<keyword evidence="1" id="KW-0863">Zinc-finger</keyword>
<reference evidence="4" key="2">
    <citation type="submission" date="2015-06" db="UniProtKB">
        <authorList>
            <consortium name="EnsemblPlants"/>
        </authorList>
    </citation>
    <scope>IDENTIFICATION</scope>
    <source>
        <strain evidence="4">DM1-3 516 R44</strain>
    </source>
</reference>
<dbReference type="PaxDb" id="4113-PGSC0003DMT400089188"/>
<dbReference type="AlphaFoldDB" id="M1DHM3"/>
<protein>
    <recommendedName>
        <fullName evidence="3">CCHC-type domain-containing protein</fullName>
    </recommendedName>
</protein>
<dbReference type="InParanoid" id="M1DHM3"/>
<feature type="region of interest" description="Disordered" evidence="2">
    <location>
        <begin position="1"/>
        <end position="55"/>
    </location>
</feature>
<reference evidence="5" key="1">
    <citation type="journal article" date="2011" name="Nature">
        <title>Genome sequence and analysis of the tuber crop potato.</title>
        <authorList>
            <consortium name="The Potato Genome Sequencing Consortium"/>
        </authorList>
    </citation>
    <scope>NUCLEOTIDE SEQUENCE [LARGE SCALE GENOMIC DNA]</scope>
    <source>
        <strain evidence="5">cv. DM1-3 516 R44</strain>
    </source>
</reference>
<feature type="region of interest" description="Disordered" evidence="2">
    <location>
        <begin position="97"/>
        <end position="127"/>
    </location>
</feature>
<evidence type="ECO:0000313" key="4">
    <source>
        <dbReference type="EnsemblPlants" id="PGSC0003DMT400089188"/>
    </source>
</evidence>
<dbReference type="InterPro" id="IPR001878">
    <property type="entry name" value="Znf_CCHC"/>
</dbReference>
<accession>M1DHM3</accession>
<dbReference type="EnsemblPlants" id="PGSC0003DMT400089188">
    <property type="protein sequence ID" value="PGSC0003DMT400089188"/>
    <property type="gene ID" value="PGSC0003DMG400038759"/>
</dbReference>
<keyword evidence="5" id="KW-1185">Reference proteome</keyword>
<dbReference type="GO" id="GO:0003676">
    <property type="term" value="F:nucleic acid binding"/>
    <property type="evidence" value="ECO:0007669"/>
    <property type="project" value="InterPro"/>
</dbReference>
<keyword evidence="1" id="KW-0862">Zinc</keyword>
<evidence type="ECO:0000256" key="2">
    <source>
        <dbReference type="SAM" id="MobiDB-lite"/>
    </source>
</evidence>
<dbReference type="SUPFAM" id="SSF57756">
    <property type="entry name" value="Retrovirus zinc finger-like domains"/>
    <property type="match status" value="1"/>
</dbReference>
<evidence type="ECO:0000313" key="5">
    <source>
        <dbReference type="Proteomes" id="UP000011115"/>
    </source>
</evidence>